<dbReference type="PANTHER" id="PTHR11662">
    <property type="entry name" value="SOLUTE CARRIER FAMILY 17"/>
    <property type="match status" value="1"/>
</dbReference>
<reference evidence="8" key="1">
    <citation type="journal article" date="2019" name="Int. J. Syst. Evol. Microbiol.">
        <title>The Global Catalogue of Microorganisms (GCM) 10K type strain sequencing project: providing services to taxonomists for standard genome sequencing and annotation.</title>
        <authorList>
            <consortium name="The Broad Institute Genomics Platform"/>
            <consortium name="The Broad Institute Genome Sequencing Center for Infectious Disease"/>
            <person name="Wu L."/>
            <person name="Ma J."/>
        </authorList>
    </citation>
    <scope>NUCLEOTIDE SEQUENCE [LARGE SCALE GENOMIC DNA]</scope>
    <source>
        <strain evidence="8">JCM 17688</strain>
    </source>
</reference>
<comment type="caution">
    <text evidence="7">The sequence shown here is derived from an EMBL/GenBank/DDBJ whole genome shotgun (WGS) entry which is preliminary data.</text>
</comment>
<feature type="transmembrane region" description="Helical" evidence="5">
    <location>
        <begin position="59"/>
        <end position="82"/>
    </location>
</feature>
<evidence type="ECO:0000256" key="5">
    <source>
        <dbReference type="SAM" id="Phobius"/>
    </source>
</evidence>
<dbReference type="InterPro" id="IPR050382">
    <property type="entry name" value="MFS_Na/Anion_cotransporter"/>
</dbReference>
<dbReference type="CDD" id="cd17319">
    <property type="entry name" value="MFS_ExuT_GudP_like"/>
    <property type="match status" value="1"/>
</dbReference>
<dbReference type="RefSeq" id="WP_344993416.1">
    <property type="nucleotide sequence ID" value="NZ_BAABFR010000018.1"/>
</dbReference>
<evidence type="ECO:0000313" key="8">
    <source>
        <dbReference type="Proteomes" id="UP001500635"/>
    </source>
</evidence>
<dbReference type="Gene3D" id="1.20.1250.20">
    <property type="entry name" value="MFS general substrate transporter like domains"/>
    <property type="match status" value="2"/>
</dbReference>
<evidence type="ECO:0000256" key="1">
    <source>
        <dbReference type="ARBA" id="ARBA00004651"/>
    </source>
</evidence>
<evidence type="ECO:0000256" key="2">
    <source>
        <dbReference type="ARBA" id="ARBA00022692"/>
    </source>
</evidence>
<evidence type="ECO:0000256" key="3">
    <source>
        <dbReference type="ARBA" id="ARBA00022989"/>
    </source>
</evidence>
<dbReference type="Proteomes" id="UP001500635">
    <property type="component" value="Unassembled WGS sequence"/>
</dbReference>
<keyword evidence="4 5" id="KW-0472">Membrane</keyword>
<feature type="transmembrane region" description="Helical" evidence="5">
    <location>
        <begin position="322"/>
        <end position="343"/>
    </location>
</feature>
<dbReference type="EMBL" id="BAABFR010000018">
    <property type="protein sequence ID" value="GAA4389350.1"/>
    <property type="molecule type" value="Genomic_DNA"/>
</dbReference>
<proteinExistence type="predicted"/>
<evidence type="ECO:0000259" key="6">
    <source>
        <dbReference type="PROSITE" id="PS50850"/>
    </source>
</evidence>
<accession>A0ABP8JEA8</accession>
<dbReference type="SUPFAM" id="SSF103473">
    <property type="entry name" value="MFS general substrate transporter"/>
    <property type="match status" value="1"/>
</dbReference>
<dbReference type="Pfam" id="PF07690">
    <property type="entry name" value="MFS_1"/>
    <property type="match status" value="1"/>
</dbReference>
<organism evidence="7 8">
    <name type="scientific">Tsukamurella soli</name>
    <dbReference type="NCBI Taxonomy" id="644556"/>
    <lineage>
        <taxon>Bacteria</taxon>
        <taxon>Bacillati</taxon>
        <taxon>Actinomycetota</taxon>
        <taxon>Actinomycetes</taxon>
        <taxon>Mycobacteriales</taxon>
        <taxon>Tsukamurellaceae</taxon>
        <taxon>Tsukamurella</taxon>
    </lineage>
</organism>
<gene>
    <name evidence="7" type="ORF">GCM10023147_15960</name>
</gene>
<feature type="transmembrane region" description="Helical" evidence="5">
    <location>
        <begin position="247"/>
        <end position="268"/>
    </location>
</feature>
<feature type="domain" description="Major facilitator superfamily (MFS) profile" evidence="6">
    <location>
        <begin position="24"/>
        <end position="435"/>
    </location>
</feature>
<comment type="subcellular location">
    <subcellularLocation>
        <location evidence="1">Cell membrane</location>
        <topology evidence="1">Multi-pass membrane protein</topology>
    </subcellularLocation>
</comment>
<feature type="transmembrane region" description="Helical" evidence="5">
    <location>
        <begin position="288"/>
        <end position="310"/>
    </location>
</feature>
<protein>
    <submittedName>
        <fullName evidence="7">MFS transporter</fullName>
    </submittedName>
</protein>
<feature type="transmembrane region" description="Helical" evidence="5">
    <location>
        <begin position="409"/>
        <end position="430"/>
    </location>
</feature>
<dbReference type="PANTHER" id="PTHR11662:SF399">
    <property type="entry name" value="FI19708P1-RELATED"/>
    <property type="match status" value="1"/>
</dbReference>
<dbReference type="InterPro" id="IPR020846">
    <property type="entry name" value="MFS_dom"/>
</dbReference>
<evidence type="ECO:0000313" key="7">
    <source>
        <dbReference type="EMBL" id="GAA4389350.1"/>
    </source>
</evidence>
<feature type="transmembrane region" description="Helical" evidence="5">
    <location>
        <begin position="174"/>
        <end position="196"/>
    </location>
</feature>
<keyword evidence="3 5" id="KW-1133">Transmembrane helix</keyword>
<keyword evidence="8" id="KW-1185">Reference proteome</keyword>
<dbReference type="InterPro" id="IPR036259">
    <property type="entry name" value="MFS_trans_sf"/>
</dbReference>
<dbReference type="PROSITE" id="PS50850">
    <property type="entry name" value="MFS"/>
    <property type="match status" value="1"/>
</dbReference>
<sequence>MPTTDTPPAIDPAAPRPTRFRWTIVGLFGAYELINYLDRINLSVAGPIFADHLRISPTALGIAFSAFLWSYALMQIPSGILLDRIGVRWICRILIPIWALASLLTAVANGLGLVIISRLVLGVSEAPAFPSAMKATANWFPRVERGMATAMFSAPSRLSNVIGAPLVGLAVGVWGWRGAFIATGILSLVFAVVFWLTYREPADARRTGRLSPEEYDYITDGGAHSDATRGAVVTPALLWYLLRQRKVVGLSLGLACAGYMSWMLLTWLPGFFQKELGTSVAKSGVYTAVPWAFAFVLEMTVAGWLVDALIKRGLRETTVRRGVLIGGMLLACTVGLMGVSHSLLWSLTWITVGTVGIAISFSVSNSIPALIAPPGAAATVGSIMNFVNAMAGIAAPIVTGVLLQKTGTFTIAFLVAAVILVIGVVLYTVVLGAIEPVPAPVAGDPAAKVIE</sequence>
<keyword evidence="2 5" id="KW-0812">Transmembrane</keyword>
<feature type="transmembrane region" description="Helical" evidence="5">
    <location>
        <begin position="383"/>
        <end position="403"/>
    </location>
</feature>
<dbReference type="InterPro" id="IPR011701">
    <property type="entry name" value="MFS"/>
</dbReference>
<name>A0ABP8JEA8_9ACTN</name>
<feature type="transmembrane region" description="Helical" evidence="5">
    <location>
        <begin position="94"/>
        <end position="121"/>
    </location>
</feature>
<evidence type="ECO:0000256" key="4">
    <source>
        <dbReference type="ARBA" id="ARBA00023136"/>
    </source>
</evidence>